<sequence>MVVLAFLGFTDFSRALPLNDKLLHFLCFMIATGVFYFIVDIEESARRVWFWRYFNLIFTSFTCFLCGGILSEVVQSLLPYKEFQIGDVVANLLGSSIGLLASYHLEKYYRYRREIARLYRPLESDSLSDFEDDLETLGTQLLPTHHSRTTDSSSEWVTSPVGISGSDRGGKVGETAKKQKKKGNVRFAPVRERDESEREELFDIGEDSSDGEDEDGYSRRELREDERREAQNPGRMQEQPRKAVLSSSSTA</sequence>
<organism evidence="3 4">
    <name type="scientific">Leucocoprinus birnbaumii</name>
    <dbReference type="NCBI Taxonomy" id="56174"/>
    <lineage>
        <taxon>Eukaryota</taxon>
        <taxon>Fungi</taxon>
        <taxon>Dikarya</taxon>
        <taxon>Basidiomycota</taxon>
        <taxon>Agaricomycotina</taxon>
        <taxon>Agaricomycetes</taxon>
        <taxon>Agaricomycetidae</taxon>
        <taxon>Agaricales</taxon>
        <taxon>Agaricineae</taxon>
        <taxon>Agaricaceae</taxon>
        <taxon>Leucocoprinus</taxon>
    </lineage>
</organism>
<evidence type="ECO:0000313" key="3">
    <source>
        <dbReference type="EMBL" id="KAJ3566524.1"/>
    </source>
</evidence>
<name>A0AAD5YT82_9AGAR</name>
<evidence type="ECO:0000313" key="4">
    <source>
        <dbReference type="Proteomes" id="UP001213000"/>
    </source>
</evidence>
<feature type="transmembrane region" description="Helical" evidence="2">
    <location>
        <begin position="83"/>
        <end position="103"/>
    </location>
</feature>
<dbReference type="Proteomes" id="UP001213000">
    <property type="component" value="Unassembled WGS sequence"/>
</dbReference>
<dbReference type="AlphaFoldDB" id="A0AAD5YT82"/>
<feature type="compositionally biased region" description="Basic and acidic residues" evidence="1">
    <location>
        <begin position="216"/>
        <end position="230"/>
    </location>
</feature>
<gene>
    <name evidence="3" type="ORF">NP233_g6956</name>
</gene>
<keyword evidence="2" id="KW-0472">Membrane</keyword>
<feature type="compositionally biased region" description="Basic and acidic residues" evidence="1">
    <location>
        <begin position="168"/>
        <end position="177"/>
    </location>
</feature>
<dbReference type="PANTHER" id="PTHR28008">
    <property type="entry name" value="DOMAIN PROTEIN, PUTATIVE (AFU_ORTHOLOGUE AFUA_3G10980)-RELATED"/>
    <property type="match status" value="1"/>
</dbReference>
<evidence type="ECO:0008006" key="5">
    <source>
        <dbReference type="Google" id="ProtNLM"/>
    </source>
</evidence>
<evidence type="ECO:0000256" key="2">
    <source>
        <dbReference type="SAM" id="Phobius"/>
    </source>
</evidence>
<feature type="transmembrane region" description="Helical" evidence="2">
    <location>
        <begin position="22"/>
        <end position="41"/>
    </location>
</feature>
<evidence type="ECO:0000256" key="1">
    <source>
        <dbReference type="SAM" id="MobiDB-lite"/>
    </source>
</evidence>
<dbReference type="EMBL" id="JANIEX010000481">
    <property type="protein sequence ID" value="KAJ3566524.1"/>
    <property type="molecule type" value="Genomic_DNA"/>
</dbReference>
<reference evidence="3" key="1">
    <citation type="submission" date="2022-07" db="EMBL/GenBank/DDBJ databases">
        <title>Genome Sequence of Leucocoprinus birnbaumii.</title>
        <authorList>
            <person name="Buettner E."/>
        </authorList>
    </citation>
    <scope>NUCLEOTIDE SEQUENCE</scope>
    <source>
        <strain evidence="3">VT141</strain>
    </source>
</reference>
<keyword evidence="2" id="KW-1133">Transmembrane helix</keyword>
<accession>A0AAD5YT82</accession>
<proteinExistence type="predicted"/>
<keyword evidence="2" id="KW-0812">Transmembrane</keyword>
<comment type="caution">
    <text evidence="3">The sequence shown here is derived from an EMBL/GenBank/DDBJ whole genome shotgun (WGS) entry which is preliminary data.</text>
</comment>
<keyword evidence="4" id="KW-1185">Reference proteome</keyword>
<feature type="region of interest" description="Disordered" evidence="1">
    <location>
        <begin position="141"/>
        <end position="251"/>
    </location>
</feature>
<feature type="transmembrane region" description="Helical" evidence="2">
    <location>
        <begin position="53"/>
        <end position="71"/>
    </location>
</feature>
<feature type="compositionally biased region" description="Acidic residues" evidence="1">
    <location>
        <begin position="202"/>
        <end position="215"/>
    </location>
</feature>
<protein>
    <recommendedName>
        <fullName evidence="5">VanZ-like domain-containing protein</fullName>
    </recommendedName>
</protein>
<dbReference type="PANTHER" id="PTHR28008:SF1">
    <property type="entry name" value="DOMAIN PROTEIN, PUTATIVE (AFU_ORTHOLOGUE AFUA_3G10980)-RELATED"/>
    <property type="match status" value="1"/>
</dbReference>
<feature type="compositionally biased region" description="Basic and acidic residues" evidence="1">
    <location>
        <begin position="189"/>
        <end position="201"/>
    </location>
</feature>